<feature type="compositionally biased region" description="Acidic residues" evidence="1">
    <location>
        <begin position="162"/>
        <end position="176"/>
    </location>
</feature>
<dbReference type="AlphaFoldDB" id="W7A7H4"/>
<dbReference type="Proteomes" id="UP000030640">
    <property type="component" value="Unassembled WGS sequence"/>
</dbReference>
<feature type="region of interest" description="Disordered" evidence="1">
    <location>
        <begin position="140"/>
        <end position="182"/>
    </location>
</feature>
<dbReference type="GeneID" id="20039824"/>
<evidence type="ECO:0000313" key="2">
    <source>
        <dbReference type="EMBL" id="EUD65039.1"/>
    </source>
</evidence>
<sequence length="527" mass="61070">MNNLRKWIFFCFFKSEKCFPFCEKRSRANVQLVGRKVGGKFHEGRFREFSRGRGEKAVTRLSGTGGTAGSNGTSGLVRSIKPRSPTSFRAPGEVTCRGAAHFSSVGGTEDSARGIGACQKGESADRGAIGDVEVMCNANVCSNGEKGGQRKSQDNPKKGKDEEQEDEQDEEQDEEQNDQHDHVDQHAKSFYEIYDDHGDTQDCPHELRRFIRKEHMDVKIKIKCSSPRNLNKRDVQNVIGEMLQGGEAADSGGAAGQGNSEMYYLNSNFKKFNYPDRNVLWPNPLVYNHRLQPFLLERQKDEESDTFDMNKKHIEVNKRRLQNLWCYSSSYGVDWNTLDALFLNFKNEKEEHLRKWEENKNSIMMYASRVAKRKLIMSRKKLLDNLGIDYSSNVYANYEDTGEVDETYIEDDQEVEYNLLFPRSVFRKLYFYWKDRYMHYYEDTLCDYLKGEVVDLQLLREQNERNLHLSGKKMIRKHSFSLRPVKGSNLYVTRYVPKGRRRVRTNADQFDLEGVGENIYNTAQKDK</sequence>
<dbReference type="VEuPathDB" id="PlasmoDB:C922_04550"/>
<keyword evidence="3" id="KW-1185">Reference proteome</keyword>
<dbReference type="OrthoDB" id="448686at2759"/>
<name>W7A7H4_9APIC</name>
<dbReference type="EMBL" id="KI965484">
    <property type="protein sequence ID" value="EUD65039.1"/>
    <property type="molecule type" value="Genomic_DNA"/>
</dbReference>
<proteinExistence type="predicted"/>
<evidence type="ECO:0000256" key="1">
    <source>
        <dbReference type="SAM" id="MobiDB-lite"/>
    </source>
</evidence>
<accession>W7A7H4</accession>
<reference evidence="2 3" key="1">
    <citation type="submission" date="2013-02" db="EMBL/GenBank/DDBJ databases">
        <title>The Genome Sequence of Plasmodium inui San Antonio 1.</title>
        <authorList>
            <consortium name="The Broad Institute Genome Sequencing Platform"/>
            <consortium name="The Broad Institute Genome Sequencing Center for Infectious Disease"/>
            <person name="Neafsey D."/>
            <person name="Cheeseman I."/>
            <person name="Volkman S."/>
            <person name="Adams J."/>
            <person name="Walker B."/>
            <person name="Young S.K."/>
            <person name="Zeng Q."/>
            <person name="Gargeya S."/>
            <person name="Fitzgerald M."/>
            <person name="Haas B."/>
            <person name="Abouelleil A."/>
            <person name="Alvarado L."/>
            <person name="Arachchi H.M."/>
            <person name="Berlin A.M."/>
            <person name="Chapman S.B."/>
            <person name="Dewar J."/>
            <person name="Goldberg J."/>
            <person name="Griggs A."/>
            <person name="Gujja S."/>
            <person name="Hansen M."/>
            <person name="Howarth C."/>
            <person name="Imamovic A."/>
            <person name="Larimer J."/>
            <person name="McCowan C."/>
            <person name="Murphy C."/>
            <person name="Neiman D."/>
            <person name="Pearson M."/>
            <person name="Priest M."/>
            <person name="Roberts A."/>
            <person name="Saif S."/>
            <person name="Shea T."/>
            <person name="Sisk P."/>
            <person name="Sykes S."/>
            <person name="Wortman J."/>
            <person name="Nusbaum C."/>
            <person name="Birren B."/>
        </authorList>
    </citation>
    <scope>NUCLEOTIDE SEQUENCE [LARGE SCALE GENOMIC DNA]</scope>
    <source>
        <strain evidence="2 3">San Antonio 1</strain>
    </source>
</reference>
<gene>
    <name evidence="2" type="ORF">C922_04550</name>
</gene>
<feature type="region of interest" description="Disordered" evidence="1">
    <location>
        <begin position="57"/>
        <end position="92"/>
    </location>
</feature>
<protein>
    <submittedName>
        <fullName evidence="2">Uncharacterized protein</fullName>
    </submittedName>
</protein>
<dbReference type="RefSeq" id="XP_008818355.1">
    <property type="nucleotide sequence ID" value="XM_008820133.1"/>
</dbReference>
<feature type="compositionally biased region" description="Basic and acidic residues" evidence="1">
    <location>
        <begin position="147"/>
        <end position="161"/>
    </location>
</feature>
<organism evidence="2 3">
    <name type="scientific">Plasmodium inui San Antonio 1</name>
    <dbReference type="NCBI Taxonomy" id="1237626"/>
    <lineage>
        <taxon>Eukaryota</taxon>
        <taxon>Sar</taxon>
        <taxon>Alveolata</taxon>
        <taxon>Apicomplexa</taxon>
        <taxon>Aconoidasida</taxon>
        <taxon>Haemosporida</taxon>
        <taxon>Plasmodiidae</taxon>
        <taxon>Plasmodium</taxon>
        <taxon>Plasmodium (Plasmodium)</taxon>
    </lineage>
</organism>
<evidence type="ECO:0000313" key="3">
    <source>
        <dbReference type="Proteomes" id="UP000030640"/>
    </source>
</evidence>